<comment type="caution">
    <text evidence="9">The sequence shown here is derived from an EMBL/GenBank/DDBJ whole genome shotgun (WGS) entry which is preliminary data.</text>
</comment>
<sequence length="192" mass="22052">MASWKPLLQAAMDSHAHLKHSSFIQLATLGTSGRPANRTVVFRGFPDASDRIQIHTDSRSCKIEEIKHCPFGEICWYFTESWEQFRINGRIEIIDNSNSDAVKIQQREKAWHSISHKSKLQYLVPPPRLPYTEEPSKDYQLDPSAGPVDAFSVLILDPDQVDYVNLKSNVRWIFTSRMGDSGKIWMHEKVNP</sequence>
<keyword evidence="10" id="KW-1185">Reference proteome</keyword>
<organism evidence="9 10">
    <name type="scientific">Dioscorea zingiberensis</name>
    <dbReference type="NCBI Taxonomy" id="325984"/>
    <lineage>
        <taxon>Eukaryota</taxon>
        <taxon>Viridiplantae</taxon>
        <taxon>Streptophyta</taxon>
        <taxon>Embryophyta</taxon>
        <taxon>Tracheophyta</taxon>
        <taxon>Spermatophyta</taxon>
        <taxon>Magnoliopsida</taxon>
        <taxon>Liliopsida</taxon>
        <taxon>Dioscoreales</taxon>
        <taxon>Dioscoreaceae</taxon>
        <taxon>Dioscorea</taxon>
    </lineage>
</organism>
<dbReference type="OrthoDB" id="434253at2759"/>
<dbReference type="AlphaFoldDB" id="A0A9D5H3S4"/>
<accession>A0A9D5H3S4</accession>
<dbReference type="PANTHER" id="PTHR10851:SF3">
    <property type="entry name" value="PYRIDOXINE_PYRIDOXAMINE 5'-PHOSPHATE OXIDASE 2"/>
    <property type="match status" value="1"/>
</dbReference>
<evidence type="ECO:0000256" key="4">
    <source>
        <dbReference type="ARBA" id="ARBA00012801"/>
    </source>
</evidence>
<dbReference type="EMBL" id="JAGGNH010000010">
    <property type="protein sequence ID" value="KAJ0962119.1"/>
    <property type="molecule type" value="Genomic_DNA"/>
</dbReference>
<feature type="domain" description="Pyridoxamine 5'-phosphate oxidase Alr4036 family FMN-binding" evidence="8">
    <location>
        <begin position="1"/>
        <end position="94"/>
    </location>
</feature>
<keyword evidence="6" id="KW-0288">FMN</keyword>
<dbReference type="Pfam" id="PF12766">
    <property type="entry name" value="Pyridox_oxase_2"/>
    <property type="match status" value="1"/>
</dbReference>
<gene>
    <name evidence="9" type="ORF">J5N97_029947</name>
</gene>
<evidence type="ECO:0000256" key="3">
    <source>
        <dbReference type="ARBA" id="ARBA00005037"/>
    </source>
</evidence>
<comment type="pathway">
    <text evidence="3">Cofactor metabolism; pyridoxal 5'-phosphate salvage; pyridoxal 5'-phosphate from pyridoxine 5'-phosphate: step 1/1.</text>
</comment>
<evidence type="ECO:0000256" key="2">
    <source>
        <dbReference type="ARBA" id="ARBA00004738"/>
    </source>
</evidence>
<protein>
    <recommendedName>
        <fullName evidence="4">pyridoxal 5'-phosphate synthase</fullName>
        <ecNumber evidence="4">1.4.3.5</ecNumber>
    </recommendedName>
</protein>
<evidence type="ECO:0000259" key="8">
    <source>
        <dbReference type="Pfam" id="PF12766"/>
    </source>
</evidence>
<comment type="cofactor">
    <cofactor evidence="1">
        <name>FMN</name>
        <dbReference type="ChEBI" id="CHEBI:58210"/>
    </cofactor>
</comment>
<reference evidence="9" key="2">
    <citation type="journal article" date="2022" name="Hortic Res">
        <title>The genome of Dioscorea zingiberensis sheds light on the biosynthesis, origin and evolution of the medicinally important diosgenin saponins.</title>
        <authorList>
            <person name="Li Y."/>
            <person name="Tan C."/>
            <person name="Li Z."/>
            <person name="Guo J."/>
            <person name="Li S."/>
            <person name="Chen X."/>
            <person name="Wang C."/>
            <person name="Dai X."/>
            <person name="Yang H."/>
            <person name="Song W."/>
            <person name="Hou L."/>
            <person name="Xu J."/>
            <person name="Tong Z."/>
            <person name="Xu A."/>
            <person name="Yuan X."/>
            <person name="Wang W."/>
            <person name="Yang Q."/>
            <person name="Chen L."/>
            <person name="Sun Z."/>
            <person name="Wang K."/>
            <person name="Pan B."/>
            <person name="Chen J."/>
            <person name="Bao Y."/>
            <person name="Liu F."/>
            <person name="Qi X."/>
            <person name="Gang D.R."/>
            <person name="Wen J."/>
            <person name="Li J."/>
        </authorList>
    </citation>
    <scope>NUCLEOTIDE SEQUENCE</scope>
    <source>
        <strain evidence="9">Dzin_1.0</strain>
    </source>
</reference>
<proteinExistence type="predicted"/>
<dbReference type="InterPro" id="IPR024624">
    <property type="entry name" value="Pyridox_Oxase_Alr4036_FMN-bd"/>
</dbReference>
<comment type="pathway">
    <text evidence="2">Cofactor metabolism; pyridoxal 5'-phosphate salvage; pyridoxal 5'-phosphate from pyridoxamine 5'-phosphate: step 1/1.</text>
</comment>
<dbReference type="GO" id="GO:0004733">
    <property type="term" value="F:pyridoxamine phosphate oxidase activity"/>
    <property type="evidence" value="ECO:0007669"/>
    <property type="project" value="UniProtKB-EC"/>
</dbReference>
<dbReference type="GO" id="GO:0008615">
    <property type="term" value="P:pyridoxine biosynthetic process"/>
    <property type="evidence" value="ECO:0007669"/>
    <property type="project" value="InterPro"/>
</dbReference>
<dbReference type="InterPro" id="IPR000659">
    <property type="entry name" value="Pyridox_Oxase"/>
</dbReference>
<dbReference type="EC" id="1.4.3.5" evidence="4"/>
<reference evidence="9" key="1">
    <citation type="submission" date="2021-03" db="EMBL/GenBank/DDBJ databases">
        <authorList>
            <person name="Li Z."/>
            <person name="Yang C."/>
        </authorList>
    </citation>
    <scope>NUCLEOTIDE SEQUENCE</scope>
    <source>
        <strain evidence="9">Dzin_1.0</strain>
        <tissue evidence="9">Leaf</tissue>
    </source>
</reference>
<keyword evidence="5" id="KW-0285">Flavoprotein</keyword>
<evidence type="ECO:0000313" key="10">
    <source>
        <dbReference type="Proteomes" id="UP001085076"/>
    </source>
</evidence>
<dbReference type="SUPFAM" id="SSF50475">
    <property type="entry name" value="FMN-binding split barrel"/>
    <property type="match status" value="1"/>
</dbReference>
<name>A0A9D5H3S4_9LILI</name>
<evidence type="ECO:0000256" key="1">
    <source>
        <dbReference type="ARBA" id="ARBA00001917"/>
    </source>
</evidence>
<dbReference type="Gene3D" id="2.30.110.10">
    <property type="entry name" value="Electron Transport, Fmn-binding Protein, Chain A"/>
    <property type="match status" value="1"/>
</dbReference>
<evidence type="ECO:0000256" key="6">
    <source>
        <dbReference type="ARBA" id="ARBA00022643"/>
    </source>
</evidence>
<dbReference type="PANTHER" id="PTHR10851">
    <property type="entry name" value="PYRIDOXINE-5-PHOSPHATE OXIDASE"/>
    <property type="match status" value="1"/>
</dbReference>
<dbReference type="InterPro" id="IPR012349">
    <property type="entry name" value="Split_barrel_FMN-bd"/>
</dbReference>
<dbReference type="GO" id="GO:0010181">
    <property type="term" value="F:FMN binding"/>
    <property type="evidence" value="ECO:0007669"/>
    <property type="project" value="InterPro"/>
</dbReference>
<evidence type="ECO:0000256" key="5">
    <source>
        <dbReference type="ARBA" id="ARBA00022630"/>
    </source>
</evidence>
<evidence type="ECO:0000313" key="9">
    <source>
        <dbReference type="EMBL" id="KAJ0962119.1"/>
    </source>
</evidence>
<keyword evidence="7" id="KW-0560">Oxidoreductase</keyword>
<evidence type="ECO:0000256" key="7">
    <source>
        <dbReference type="ARBA" id="ARBA00023002"/>
    </source>
</evidence>
<dbReference type="Proteomes" id="UP001085076">
    <property type="component" value="Miscellaneous, Linkage group lg10"/>
</dbReference>